<dbReference type="EMBL" id="VLKH01000002">
    <property type="protein sequence ID" value="TWH82485.1"/>
    <property type="molecule type" value="Genomic_DNA"/>
</dbReference>
<dbReference type="EC" id="3.1.26.4" evidence="6 14"/>
<dbReference type="SUPFAM" id="SSF53098">
    <property type="entry name" value="Ribonuclease H-like"/>
    <property type="match status" value="1"/>
</dbReference>
<dbReference type="InterPro" id="IPR012337">
    <property type="entry name" value="RNaseH-like_sf"/>
</dbReference>
<keyword evidence="9 14" id="KW-0540">Nuclease</keyword>
<comment type="cofactor">
    <cofactor evidence="14 15">
        <name>Mn(2+)</name>
        <dbReference type="ChEBI" id="CHEBI:29035"/>
    </cofactor>
    <cofactor evidence="14 15">
        <name>Mg(2+)</name>
        <dbReference type="ChEBI" id="CHEBI:18420"/>
    </cofactor>
    <text evidence="14 15">Manganese or magnesium. Binds 1 divalent metal ion per monomer in the absence of substrate. May bind a second metal ion after substrate binding.</text>
</comment>
<keyword evidence="8 14" id="KW-0963">Cytoplasm</keyword>
<dbReference type="InterPro" id="IPR036397">
    <property type="entry name" value="RNaseH_sf"/>
</dbReference>
<evidence type="ECO:0000256" key="1">
    <source>
        <dbReference type="ARBA" id="ARBA00000077"/>
    </source>
</evidence>
<dbReference type="Gene3D" id="3.30.420.10">
    <property type="entry name" value="Ribonuclease H-like superfamily/Ribonuclease H"/>
    <property type="match status" value="1"/>
</dbReference>
<dbReference type="GO" id="GO:0030145">
    <property type="term" value="F:manganese ion binding"/>
    <property type="evidence" value="ECO:0007669"/>
    <property type="project" value="UniProtKB-UniRule"/>
</dbReference>
<keyword evidence="13 14" id="KW-0464">Manganese</keyword>
<dbReference type="PANTHER" id="PTHR10954:SF18">
    <property type="entry name" value="RIBONUCLEASE HII"/>
    <property type="match status" value="1"/>
</dbReference>
<dbReference type="AlphaFoldDB" id="A0A562JI07"/>
<dbReference type="GO" id="GO:0043137">
    <property type="term" value="P:DNA replication, removal of RNA primer"/>
    <property type="evidence" value="ECO:0007669"/>
    <property type="project" value="TreeGrafter"/>
</dbReference>
<evidence type="ECO:0000313" key="18">
    <source>
        <dbReference type="EMBL" id="TWH82485.1"/>
    </source>
</evidence>
<evidence type="ECO:0000256" key="4">
    <source>
        <dbReference type="ARBA" id="ARBA00004496"/>
    </source>
</evidence>
<proteinExistence type="inferred from homology"/>
<evidence type="ECO:0000256" key="14">
    <source>
        <dbReference type="HAMAP-Rule" id="MF_00052"/>
    </source>
</evidence>
<evidence type="ECO:0000256" key="6">
    <source>
        <dbReference type="ARBA" id="ARBA00012180"/>
    </source>
</evidence>
<reference evidence="18 19" key="1">
    <citation type="submission" date="2019-07" db="EMBL/GenBank/DDBJ databases">
        <title>Genomic Encyclopedia of Type Strains, Phase I: the one thousand microbial genomes (KMG-I) project.</title>
        <authorList>
            <person name="Kyrpides N."/>
        </authorList>
    </citation>
    <scope>NUCLEOTIDE SEQUENCE [LARGE SCALE GENOMIC DNA]</scope>
    <source>
        <strain evidence="18 19">DSM 13558</strain>
    </source>
</reference>
<dbReference type="InterPro" id="IPR001352">
    <property type="entry name" value="RNase_HII/HIII"/>
</dbReference>
<comment type="similarity">
    <text evidence="5 14 16">Belongs to the RNase HII family.</text>
</comment>
<dbReference type="GO" id="GO:0003723">
    <property type="term" value="F:RNA binding"/>
    <property type="evidence" value="ECO:0007669"/>
    <property type="project" value="UniProtKB-UniRule"/>
</dbReference>
<dbReference type="NCBIfam" id="NF000595">
    <property type="entry name" value="PRK00015.1-3"/>
    <property type="match status" value="1"/>
</dbReference>
<dbReference type="InterPro" id="IPR024567">
    <property type="entry name" value="RNase_HII/HIII_dom"/>
</dbReference>
<gene>
    <name evidence="14" type="primary">rnhB</name>
    <name evidence="18" type="ORF">LY60_00785</name>
</gene>
<keyword evidence="12 14" id="KW-0378">Hydrolase</keyword>
<dbReference type="GO" id="GO:0005737">
    <property type="term" value="C:cytoplasm"/>
    <property type="evidence" value="ECO:0007669"/>
    <property type="project" value="UniProtKB-SubCell"/>
</dbReference>
<dbReference type="GO" id="GO:0006298">
    <property type="term" value="P:mismatch repair"/>
    <property type="evidence" value="ECO:0007669"/>
    <property type="project" value="TreeGrafter"/>
</dbReference>
<evidence type="ECO:0000256" key="11">
    <source>
        <dbReference type="ARBA" id="ARBA00022759"/>
    </source>
</evidence>
<dbReference type="RefSeq" id="WP_145080235.1">
    <property type="nucleotide sequence ID" value="NZ_JAYFNS010000006.1"/>
</dbReference>
<dbReference type="PANTHER" id="PTHR10954">
    <property type="entry name" value="RIBONUCLEASE H2 SUBUNIT A"/>
    <property type="match status" value="1"/>
</dbReference>
<evidence type="ECO:0000259" key="17">
    <source>
        <dbReference type="PROSITE" id="PS51975"/>
    </source>
</evidence>
<dbReference type="Proteomes" id="UP000315343">
    <property type="component" value="Unassembled WGS sequence"/>
</dbReference>
<evidence type="ECO:0000256" key="16">
    <source>
        <dbReference type="RuleBase" id="RU003515"/>
    </source>
</evidence>
<comment type="catalytic activity">
    <reaction evidence="1 14 15 16">
        <text>Endonucleolytic cleavage to 5'-phosphomonoester.</text>
        <dbReference type="EC" id="3.1.26.4"/>
    </reaction>
</comment>
<name>A0A562JI07_9FIRM</name>
<evidence type="ECO:0000256" key="3">
    <source>
        <dbReference type="ARBA" id="ARBA00004065"/>
    </source>
</evidence>
<comment type="caution">
    <text evidence="18">The sequence shown here is derived from an EMBL/GenBank/DDBJ whole genome shotgun (WGS) entry which is preliminary data.</text>
</comment>
<evidence type="ECO:0000256" key="9">
    <source>
        <dbReference type="ARBA" id="ARBA00022722"/>
    </source>
</evidence>
<comment type="cofactor">
    <cofactor evidence="2">
        <name>Mg(2+)</name>
        <dbReference type="ChEBI" id="CHEBI:18420"/>
    </cofactor>
</comment>
<feature type="binding site" evidence="14 15">
    <location>
        <position position="20"/>
    </location>
    <ligand>
        <name>a divalent metal cation</name>
        <dbReference type="ChEBI" id="CHEBI:60240"/>
    </ligand>
</feature>
<dbReference type="InterPro" id="IPR022898">
    <property type="entry name" value="RNase_HII"/>
</dbReference>
<dbReference type="OrthoDB" id="9803420at2"/>
<sequence length="210" mass="23369">MLTIEKEIWDKGFNYIACIDEVGRGCLAGSVVACAVIMPKNLLIEGVNDSKKLTAKKRDKMYDLIMDAAVAVGIGEMDCTTVDEINIKNATKLAMMQAIANLRDKEGNAVIPDYLLIDAEKLDLPIPQSNIIHGDARCHGIAAASIIAKVTRDRQMEELDKEYPLYSFSKNKGYGTKDHVQALLKFGPIKIHRKTFLKKILNTDEQLNFL</sequence>
<feature type="domain" description="RNase H type-2" evidence="17">
    <location>
        <begin position="14"/>
        <end position="210"/>
    </location>
</feature>
<evidence type="ECO:0000256" key="10">
    <source>
        <dbReference type="ARBA" id="ARBA00022723"/>
    </source>
</evidence>
<evidence type="ECO:0000256" key="2">
    <source>
        <dbReference type="ARBA" id="ARBA00001946"/>
    </source>
</evidence>
<feature type="binding site" evidence="14 15">
    <location>
        <position position="118"/>
    </location>
    <ligand>
        <name>a divalent metal cation</name>
        <dbReference type="ChEBI" id="CHEBI:60240"/>
    </ligand>
</feature>
<dbReference type="Pfam" id="PF01351">
    <property type="entry name" value="RNase_HII"/>
    <property type="match status" value="1"/>
</dbReference>
<dbReference type="NCBIfam" id="NF000594">
    <property type="entry name" value="PRK00015.1-1"/>
    <property type="match status" value="1"/>
</dbReference>
<evidence type="ECO:0000256" key="5">
    <source>
        <dbReference type="ARBA" id="ARBA00007383"/>
    </source>
</evidence>
<evidence type="ECO:0000256" key="13">
    <source>
        <dbReference type="ARBA" id="ARBA00023211"/>
    </source>
</evidence>
<feature type="binding site" evidence="14 15">
    <location>
        <position position="21"/>
    </location>
    <ligand>
        <name>a divalent metal cation</name>
        <dbReference type="ChEBI" id="CHEBI:60240"/>
    </ligand>
</feature>
<dbReference type="GO" id="GO:0032299">
    <property type="term" value="C:ribonuclease H2 complex"/>
    <property type="evidence" value="ECO:0007669"/>
    <property type="project" value="TreeGrafter"/>
</dbReference>
<evidence type="ECO:0000256" key="7">
    <source>
        <dbReference type="ARBA" id="ARBA00019179"/>
    </source>
</evidence>
<keyword evidence="10 14" id="KW-0479">Metal-binding</keyword>
<protein>
    <recommendedName>
        <fullName evidence="7 14">Ribonuclease HII</fullName>
        <shortName evidence="14">RNase HII</shortName>
        <ecNumber evidence="6 14">3.1.26.4</ecNumber>
    </recommendedName>
</protein>
<keyword evidence="11 14" id="KW-0255">Endonuclease</keyword>
<dbReference type="GO" id="GO:0004523">
    <property type="term" value="F:RNA-DNA hybrid ribonuclease activity"/>
    <property type="evidence" value="ECO:0007669"/>
    <property type="project" value="UniProtKB-UniRule"/>
</dbReference>
<dbReference type="HAMAP" id="MF_00052_B">
    <property type="entry name" value="RNase_HII_B"/>
    <property type="match status" value="1"/>
</dbReference>
<evidence type="ECO:0000256" key="8">
    <source>
        <dbReference type="ARBA" id="ARBA00022490"/>
    </source>
</evidence>
<dbReference type="CDD" id="cd07182">
    <property type="entry name" value="RNase_HII_bacteria_HII_like"/>
    <property type="match status" value="1"/>
</dbReference>
<keyword evidence="19" id="KW-1185">Reference proteome</keyword>
<comment type="function">
    <text evidence="3 14 16">Endonuclease that specifically degrades the RNA of RNA-DNA hybrids.</text>
</comment>
<evidence type="ECO:0000256" key="12">
    <source>
        <dbReference type="ARBA" id="ARBA00022801"/>
    </source>
</evidence>
<evidence type="ECO:0000313" key="19">
    <source>
        <dbReference type="Proteomes" id="UP000315343"/>
    </source>
</evidence>
<comment type="subcellular location">
    <subcellularLocation>
        <location evidence="4 14">Cytoplasm</location>
    </subcellularLocation>
</comment>
<accession>A0A562JI07</accession>
<organism evidence="18 19">
    <name type="scientific">Sedimentibacter saalensis</name>
    <dbReference type="NCBI Taxonomy" id="130788"/>
    <lineage>
        <taxon>Bacteria</taxon>
        <taxon>Bacillati</taxon>
        <taxon>Bacillota</taxon>
        <taxon>Tissierellia</taxon>
        <taxon>Sedimentibacter</taxon>
    </lineage>
</organism>
<evidence type="ECO:0000256" key="15">
    <source>
        <dbReference type="PROSITE-ProRule" id="PRU01319"/>
    </source>
</evidence>
<dbReference type="PROSITE" id="PS51975">
    <property type="entry name" value="RNASE_H_2"/>
    <property type="match status" value="1"/>
</dbReference>